<evidence type="ECO:0000259" key="7">
    <source>
        <dbReference type="PROSITE" id="PS50885"/>
    </source>
</evidence>
<feature type="region of interest" description="Disordered" evidence="4">
    <location>
        <begin position="540"/>
        <end position="581"/>
    </location>
</feature>
<feature type="compositionally biased region" description="Low complexity" evidence="4">
    <location>
        <begin position="540"/>
        <end position="561"/>
    </location>
</feature>
<accession>A0ABX5KGQ1</accession>
<dbReference type="PROSITE" id="PS50111">
    <property type="entry name" value="CHEMOTAXIS_TRANSDUC_2"/>
    <property type="match status" value="1"/>
</dbReference>
<comment type="caution">
    <text evidence="8">The sequence shown here is derived from an EMBL/GenBank/DDBJ whole genome shotgun (WGS) entry which is preliminary data.</text>
</comment>
<organism evidence="8 9">
    <name type="scientific">Paraburkholderia unamae</name>
    <dbReference type="NCBI Taxonomy" id="219649"/>
    <lineage>
        <taxon>Bacteria</taxon>
        <taxon>Pseudomonadati</taxon>
        <taxon>Pseudomonadota</taxon>
        <taxon>Betaproteobacteria</taxon>
        <taxon>Burkholderiales</taxon>
        <taxon>Burkholderiaceae</taxon>
        <taxon>Paraburkholderia</taxon>
    </lineage>
</organism>
<dbReference type="InterPro" id="IPR003660">
    <property type="entry name" value="HAMP_dom"/>
</dbReference>
<protein>
    <submittedName>
        <fullName evidence="8">Methyl-accepting chemotaxis protein</fullName>
    </submittedName>
</protein>
<dbReference type="InterPro" id="IPR047347">
    <property type="entry name" value="YvaQ-like_sensor"/>
</dbReference>
<dbReference type="Pfam" id="PF00015">
    <property type="entry name" value="MCPsignal"/>
    <property type="match status" value="1"/>
</dbReference>
<reference evidence="8 9" key="1">
    <citation type="submission" date="2018-05" db="EMBL/GenBank/DDBJ databases">
        <title>Genomic Encyclopedia of Type Strains, Phase IV (KMG-V): Genome sequencing to study the core and pangenomes of soil and plant-associated prokaryotes.</title>
        <authorList>
            <person name="Whitman W."/>
        </authorList>
    </citation>
    <scope>NUCLEOTIDE SEQUENCE [LARGE SCALE GENOMIC DNA]</scope>
    <source>
        <strain evidence="8 9">SCZa-39</strain>
    </source>
</reference>
<evidence type="ECO:0000259" key="6">
    <source>
        <dbReference type="PROSITE" id="PS50111"/>
    </source>
</evidence>
<keyword evidence="9" id="KW-1185">Reference proteome</keyword>
<proteinExistence type="inferred from homology"/>
<dbReference type="InterPro" id="IPR004091">
    <property type="entry name" value="Chemotax_Me-accpt_rcpt_Me-site"/>
</dbReference>
<feature type="domain" description="HAMP" evidence="7">
    <location>
        <begin position="215"/>
        <end position="267"/>
    </location>
</feature>
<gene>
    <name evidence="8" type="ORF">C7402_11686</name>
</gene>
<sequence>MSLLTRIKIGPRLGAGFAIVLFLLAAIGGIGLLQASRIFDGTRAIGENWLPSVETLGNLRNLAQDVRRTSLRMLVSNDASEKGALHDQHAQTINQVSATLDGYSKLVSSAQERQLFDSISAAWSRYLDDDKKIDALVSSADGGSADARATISSASAKSFQTVMDLINQDVTLNHNGSTAEVAAAKVSYQSALAWTVGLIVVAIGLGVMIALFITRSITGPIARAVEVAETVARGDLTARIEVDGSDEAGQLLGALRHMNERLVDLVGRVRTGSEGIATASSQIAAGNTDLSQRTEEQAASLEETAASMEQLTATVKQNADNATQGNTLAGQASQTATRGGEVVGRVVDTMREIASSSEQVAQIISVIEGIAFQTNILALNAAVEAARAGEQGRGFAVVAGEVRTLAQRSATAAREIKELITVSVERVNNGTALVDDAGRTMGEIVQSVKRVADLMNEISAASGEQRTGIEQVNQAVTQMDEVTQQNAALVEEASAAAQSMSSQASALRELVSVFNIGSAGRAATASVASMKPVVASATVKRAAPSRPAPVRASAAPAAPAPKAERRESVAAATSDDDWQTF</sequence>
<evidence type="ECO:0000256" key="3">
    <source>
        <dbReference type="PROSITE-ProRule" id="PRU00284"/>
    </source>
</evidence>
<comment type="similarity">
    <text evidence="2">Belongs to the methyl-accepting chemotaxis (MCP) protein family.</text>
</comment>
<dbReference type="Gene3D" id="1.10.287.950">
    <property type="entry name" value="Methyl-accepting chemotaxis protein"/>
    <property type="match status" value="1"/>
</dbReference>
<feature type="domain" description="Methyl-accepting transducer" evidence="6">
    <location>
        <begin position="272"/>
        <end position="501"/>
    </location>
</feature>
<evidence type="ECO:0000256" key="4">
    <source>
        <dbReference type="SAM" id="MobiDB-lite"/>
    </source>
</evidence>
<feature type="transmembrane region" description="Helical" evidence="5">
    <location>
        <begin position="191"/>
        <end position="213"/>
    </location>
</feature>
<dbReference type="CDD" id="cd11386">
    <property type="entry name" value="MCP_signal"/>
    <property type="match status" value="1"/>
</dbReference>
<dbReference type="InterPro" id="IPR024478">
    <property type="entry name" value="HlyB_4HB_MCP"/>
</dbReference>
<keyword evidence="3" id="KW-0807">Transducer</keyword>
<keyword evidence="5" id="KW-0472">Membrane</keyword>
<dbReference type="PANTHER" id="PTHR43531:SF14">
    <property type="entry name" value="METHYL-ACCEPTING CHEMOTAXIS PROTEIN I-RELATED"/>
    <property type="match status" value="1"/>
</dbReference>
<keyword evidence="5" id="KW-1133">Transmembrane helix</keyword>
<evidence type="ECO:0000256" key="1">
    <source>
        <dbReference type="ARBA" id="ARBA00022481"/>
    </source>
</evidence>
<dbReference type="InterPro" id="IPR004089">
    <property type="entry name" value="MCPsignal_dom"/>
</dbReference>
<dbReference type="Proteomes" id="UP000245712">
    <property type="component" value="Unassembled WGS sequence"/>
</dbReference>
<dbReference type="PANTHER" id="PTHR43531">
    <property type="entry name" value="PROTEIN ICFG"/>
    <property type="match status" value="1"/>
</dbReference>
<dbReference type="PROSITE" id="PS50885">
    <property type="entry name" value="HAMP"/>
    <property type="match status" value="1"/>
</dbReference>
<dbReference type="InterPro" id="IPR051310">
    <property type="entry name" value="MCP_chemotaxis"/>
</dbReference>
<evidence type="ECO:0000256" key="2">
    <source>
        <dbReference type="ARBA" id="ARBA00029447"/>
    </source>
</evidence>
<dbReference type="SUPFAM" id="SSF58104">
    <property type="entry name" value="Methyl-accepting chemotaxis protein (MCP) signaling domain"/>
    <property type="match status" value="1"/>
</dbReference>
<dbReference type="SMART" id="SM00283">
    <property type="entry name" value="MA"/>
    <property type="match status" value="1"/>
</dbReference>
<name>A0ABX5KGQ1_9BURK</name>
<evidence type="ECO:0000256" key="5">
    <source>
        <dbReference type="SAM" id="Phobius"/>
    </source>
</evidence>
<dbReference type="Pfam" id="PF00672">
    <property type="entry name" value="HAMP"/>
    <property type="match status" value="1"/>
</dbReference>
<keyword evidence="1" id="KW-0488">Methylation</keyword>
<dbReference type="RefSeq" id="WP_116613197.1">
    <property type="nucleotide sequence ID" value="NZ_QEOB01000016.1"/>
</dbReference>
<dbReference type="SMART" id="SM00304">
    <property type="entry name" value="HAMP"/>
    <property type="match status" value="1"/>
</dbReference>
<dbReference type="CDD" id="cd06225">
    <property type="entry name" value="HAMP"/>
    <property type="match status" value="1"/>
</dbReference>
<dbReference type="PROSITE" id="PS00538">
    <property type="entry name" value="CHEMOTAXIS_TRANSDUC_1"/>
    <property type="match status" value="1"/>
</dbReference>
<dbReference type="EMBL" id="QEOB01000016">
    <property type="protein sequence ID" value="PVX76301.1"/>
    <property type="molecule type" value="Genomic_DNA"/>
</dbReference>
<feature type="transmembrane region" description="Helical" evidence="5">
    <location>
        <begin position="12"/>
        <end position="33"/>
    </location>
</feature>
<dbReference type="CDD" id="cd19411">
    <property type="entry name" value="MCP2201-like_sensor"/>
    <property type="match status" value="1"/>
</dbReference>
<dbReference type="Pfam" id="PF12729">
    <property type="entry name" value="4HB_MCP_1"/>
    <property type="match status" value="1"/>
</dbReference>
<evidence type="ECO:0000313" key="9">
    <source>
        <dbReference type="Proteomes" id="UP000245712"/>
    </source>
</evidence>
<keyword evidence="5" id="KW-0812">Transmembrane</keyword>
<evidence type="ECO:0000313" key="8">
    <source>
        <dbReference type="EMBL" id="PVX76301.1"/>
    </source>
</evidence>